<feature type="domain" description="SCP" evidence="2">
    <location>
        <begin position="33"/>
        <end position="148"/>
    </location>
</feature>
<dbReference type="PANTHER" id="PTHR31157:SF1">
    <property type="entry name" value="SCP DOMAIN-CONTAINING PROTEIN"/>
    <property type="match status" value="1"/>
</dbReference>
<protein>
    <submittedName>
        <fullName evidence="3">RNA polymerase</fullName>
    </submittedName>
</protein>
<feature type="region of interest" description="Disordered" evidence="1">
    <location>
        <begin position="1"/>
        <end position="29"/>
    </location>
</feature>
<dbReference type="CDD" id="cd05379">
    <property type="entry name" value="CAP_bacterial"/>
    <property type="match status" value="1"/>
</dbReference>
<reference evidence="4" key="1">
    <citation type="submission" date="2020-05" db="EMBL/GenBank/DDBJ databases">
        <title>Classification of alakaliphilic streptomycetes isolated from an alkaline soil next to Lonar Crater, India and a proposal for the recognition of Streptomyces alkaliterrae sp. nov.</title>
        <authorList>
            <person name="Golinska P."/>
        </authorList>
    </citation>
    <scope>NUCLEOTIDE SEQUENCE [LARGE SCALE GENOMIC DNA]</scope>
    <source>
        <strain evidence="4">OF3</strain>
    </source>
</reference>
<feature type="region of interest" description="Disordered" evidence="1">
    <location>
        <begin position="41"/>
        <end position="85"/>
    </location>
</feature>
<feature type="compositionally biased region" description="Basic and acidic residues" evidence="1">
    <location>
        <begin position="61"/>
        <end position="75"/>
    </location>
</feature>
<dbReference type="PANTHER" id="PTHR31157">
    <property type="entry name" value="SCP DOMAIN-CONTAINING PROTEIN"/>
    <property type="match status" value="1"/>
</dbReference>
<evidence type="ECO:0000313" key="3">
    <source>
        <dbReference type="EMBL" id="MBB1256917.1"/>
    </source>
</evidence>
<dbReference type="RefSeq" id="WP_228453030.1">
    <property type="nucleotide sequence ID" value="NZ_JABJWZ010000507.1"/>
</dbReference>
<feature type="compositionally biased region" description="Pro residues" evidence="1">
    <location>
        <begin position="1"/>
        <end position="17"/>
    </location>
</feature>
<dbReference type="AlphaFoldDB" id="A0A7W3ZQT6"/>
<gene>
    <name evidence="3" type="ORF">H3146_26780</name>
</gene>
<feature type="compositionally biased region" description="Polar residues" evidence="1">
    <location>
        <begin position="48"/>
        <end position="60"/>
    </location>
</feature>
<comment type="caution">
    <text evidence="3">The sequence shown here is derived from an EMBL/GenBank/DDBJ whole genome shotgun (WGS) entry which is preliminary data.</text>
</comment>
<dbReference type="Gene3D" id="3.40.33.10">
    <property type="entry name" value="CAP"/>
    <property type="match status" value="1"/>
</dbReference>
<name>A0A7W3ZQT6_9ACTN</name>
<dbReference type="EMBL" id="JABJWZ010000507">
    <property type="protein sequence ID" value="MBB1256917.1"/>
    <property type="molecule type" value="Genomic_DNA"/>
</dbReference>
<sequence length="152" mass="16120">PTRPSPSSPPPAPPRLAPQPSAGQPGGSAAQVLALVNSERGKNGCSPVRSNSLLQTAAQRHSQDMANRDYFDHTNPDGAGPSDRITAVGYQWSRTGENIAMGQRTPADVMNAWMNSPGHRANILNCAFTELGVGIHDAPGGIRWTQKFATPR</sequence>
<organism evidence="3 4">
    <name type="scientific">Streptomyces alkaliterrae</name>
    <dbReference type="NCBI Taxonomy" id="2213162"/>
    <lineage>
        <taxon>Bacteria</taxon>
        <taxon>Bacillati</taxon>
        <taxon>Actinomycetota</taxon>
        <taxon>Actinomycetes</taxon>
        <taxon>Kitasatosporales</taxon>
        <taxon>Streptomycetaceae</taxon>
        <taxon>Streptomyces</taxon>
    </lineage>
</organism>
<dbReference type="Pfam" id="PF00188">
    <property type="entry name" value="CAP"/>
    <property type="match status" value="1"/>
</dbReference>
<dbReference type="Proteomes" id="UP000525686">
    <property type="component" value="Unassembled WGS sequence"/>
</dbReference>
<feature type="non-terminal residue" evidence="3">
    <location>
        <position position="1"/>
    </location>
</feature>
<proteinExistence type="predicted"/>
<evidence type="ECO:0000256" key="1">
    <source>
        <dbReference type="SAM" id="MobiDB-lite"/>
    </source>
</evidence>
<evidence type="ECO:0000259" key="2">
    <source>
        <dbReference type="Pfam" id="PF00188"/>
    </source>
</evidence>
<dbReference type="SUPFAM" id="SSF55797">
    <property type="entry name" value="PR-1-like"/>
    <property type="match status" value="1"/>
</dbReference>
<accession>A0A7W3ZQT6</accession>
<dbReference type="InterPro" id="IPR014044">
    <property type="entry name" value="CAP_dom"/>
</dbReference>
<evidence type="ECO:0000313" key="4">
    <source>
        <dbReference type="Proteomes" id="UP000525686"/>
    </source>
</evidence>
<dbReference type="InterPro" id="IPR035940">
    <property type="entry name" value="CAP_sf"/>
</dbReference>